<keyword evidence="3" id="KW-0804">Transcription</keyword>
<feature type="region of interest" description="Disordered" evidence="5">
    <location>
        <begin position="133"/>
        <end position="158"/>
    </location>
</feature>
<dbReference type="AlphaFoldDB" id="A0A2C9L411"/>
<dbReference type="CDD" id="cd14699">
    <property type="entry name" value="bZIP_Fos_like"/>
    <property type="match status" value="1"/>
</dbReference>
<dbReference type="InterPro" id="IPR004827">
    <property type="entry name" value="bZIP"/>
</dbReference>
<keyword evidence="4" id="KW-0175">Coiled coil</keyword>
<evidence type="ECO:0000313" key="7">
    <source>
        <dbReference type="EnsemblMetazoa" id="BGLB026770-PA"/>
    </source>
</evidence>
<accession>A0A2C9L411</accession>
<evidence type="ECO:0000256" key="1">
    <source>
        <dbReference type="ARBA" id="ARBA00023015"/>
    </source>
</evidence>
<dbReference type="GO" id="GO:0005634">
    <property type="term" value="C:nucleus"/>
    <property type="evidence" value="ECO:0007669"/>
    <property type="project" value="TreeGrafter"/>
</dbReference>
<feature type="region of interest" description="Disordered" evidence="5">
    <location>
        <begin position="215"/>
        <end position="259"/>
    </location>
</feature>
<protein>
    <recommendedName>
        <fullName evidence="6">BZIP domain-containing protein</fullName>
    </recommendedName>
</protein>
<dbReference type="InterPro" id="IPR046347">
    <property type="entry name" value="bZIP_sf"/>
</dbReference>
<dbReference type="VEuPathDB" id="VectorBase:BGLB026770"/>
<dbReference type="Pfam" id="PF00170">
    <property type="entry name" value="bZIP_1"/>
    <property type="match status" value="1"/>
</dbReference>
<dbReference type="PANTHER" id="PTHR23351:SF24">
    <property type="entry name" value="ACTIVATING TRANSCRIPTION FACTOR 3-RELATED"/>
    <property type="match status" value="1"/>
</dbReference>
<feature type="compositionally biased region" description="Basic and acidic residues" evidence="5">
    <location>
        <begin position="243"/>
        <end position="259"/>
    </location>
</feature>
<evidence type="ECO:0000256" key="3">
    <source>
        <dbReference type="ARBA" id="ARBA00023163"/>
    </source>
</evidence>
<dbReference type="PROSITE" id="PS50217">
    <property type="entry name" value="BZIP"/>
    <property type="match status" value="1"/>
</dbReference>
<dbReference type="OrthoDB" id="2596881at2759"/>
<dbReference type="Proteomes" id="UP000076420">
    <property type="component" value="Unassembled WGS sequence"/>
</dbReference>
<evidence type="ECO:0000256" key="2">
    <source>
        <dbReference type="ARBA" id="ARBA00023125"/>
    </source>
</evidence>
<evidence type="ECO:0000256" key="5">
    <source>
        <dbReference type="SAM" id="MobiDB-lite"/>
    </source>
</evidence>
<name>A0A2C9L411_BIOGL</name>
<keyword evidence="2" id="KW-0238">DNA-binding</keyword>
<dbReference type="Gene3D" id="1.20.5.170">
    <property type="match status" value="1"/>
</dbReference>
<feature type="compositionally biased region" description="Basic and acidic residues" evidence="5">
    <location>
        <begin position="225"/>
        <end position="235"/>
    </location>
</feature>
<organism evidence="7 8">
    <name type="scientific">Biomphalaria glabrata</name>
    <name type="common">Bloodfluke planorb</name>
    <name type="synonym">Freshwater snail</name>
    <dbReference type="NCBI Taxonomy" id="6526"/>
    <lineage>
        <taxon>Eukaryota</taxon>
        <taxon>Metazoa</taxon>
        <taxon>Spiralia</taxon>
        <taxon>Lophotrochozoa</taxon>
        <taxon>Mollusca</taxon>
        <taxon>Gastropoda</taxon>
        <taxon>Heterobranchia</taxon>
        <taxon>Euthyneura</taxon>
        <taxon>Panpulmonata</taxon>
        <taxon>Hygrophila</taxon>
        <taxon>Lymnaeoidea</taxon>
        <taxon>Planorbidae</taxon>
        <taxon>Biomphalaria</taxon>
    </lineage>
</organism>
<gene>
    <name evidence="7" type="primary">106078242</name>
</gene>
<sequence length="495" mass="54639">MVAMINNLLQPHLSAQLGTKAIDYNQQVIIDAYIPPADQADTFTDQPLCVLDRSQLDYTHAGDNDGGSPVHWQLGGGGGLDFSAVNLELPEYKPRDEVQVKSSEVISNRLLCHPLHFGSTTVALSGVSDISPVNNTATSPHQTTMREQPHQEEAPLANEGGEGAAEAILMDFDEHDEKIINATVKAFQSGTLTPLIKEELRCIIQSRRLAEGKGELQVEFKSPPKKKDMTEDERKRAVKRRQQNREAAQRFRQKQKDTSDYLTKKIKRLETSSKTLVSDLQKLKHERDELQQMLRNHLLVCNTSALLNVGINTAVSTVLYTTPAQSTNTAMSTVLYTTPAQSTNRVGPQPSLHHDLESSYVTFAGENSQVKQENNIFDGIVIDPAQIGFEGSMVVEQNGPIDVFYEEVVEEGQGDVQQYDSRSDSCSSSHTGSFYESCSADNMSYLSESSNSATMMCSSNYAHSRAHTDSTSSDVFDGIELYPEEDFFPADDSSS</sequence>
<evidence type="ECO:0000313" key="8">
    <source>
        <dbReference type="Proteomes" id="UP000076420"/>
    </source>
</evidence>
<dbReference type="PROSITE" id="PS00036">
    <property type="entry name" value="BZIP_BASIC"/>
    <property type="match status" value="1"/>
</dbReference>
<dbReference type="STRING" id="6526.A0A2C9L411"/>
<dbReference type="SUPFAM" id="SSF57959">
    <property type="entry name" value="Leucine zipper domain"/>
    <property type="match status" value="1"/>
</dbReference>
<dbReference type="KEGG" id="bgt:106078242"/>
<dbReference type="InterPro" id="IPR000837">
    <property type="entry name" value="AP-1"/>
</dbReference>
<dbReference type="GO" id="GO:0000981">
    <property type="term" value="F:DNA-binding transcription factor activity, RNA polymerase II-specific"/>
    <property type="evidence" value="ECO:0007669"/>
    <property type="project" value="TreeGrafter"/>
</dbReference>
<feature type="coiled-coil region" evidence="4">
    <location>
        <begin position="266"/>
        <end position="300"/>
    </location>
</feature>
<dbReference type="VEuPathDB" id="VectorBase:BGLAX_046185"/>
<evidence type="ECO:0000256" key="4">
    <source>
        <dbReference type="SAM" id="Coils"/>
    </source>
</evidence>
<dbReference type="SMART" id="SM00338">
    <property type="entry name" value="BRLZ"/>
    <property type="match status" value="1"/>
</dbReference>
<dbReference type="PANTHER" id="PTHR23351">
    <property type="entry name" value="FOS TRANSCRIPTION FACTOR-RELATED"/>
    <property type="match status" value="1"/>
</dbReference>
<reference evidence="7" key="1">
    <citation type="submission" date="2020-05" db="UniProtKB">
        <authorList>
            <consortium name="EnsemblMetazoa"/>
        </authorList>
    </citation>
    <scope>IDENTIFICATION</scope>
    <source>
        <strain evidence="7">BB02</strain>
    </source>
</reference>
<dbReference type="RefSeq" id="XP_013094521.2">
    <property type="nucleotide sequence ID" value="XM_013239067.2"/>
</dbReference>
<dbReference type="EnsemblMetazoa" id="BGLB026770-RA">
    <property type="protein sequence ID" value="BGLB026770-PA"/>
    <property type="gene ID" value="BGLB026770"/>
</dbReference>
<keyword evidence="1" id="KW-0805">Transcription regulation</keyword>
<evidence type="ECO:0000259" key="6">
    <source>
        <dbReference type="PROSITE" id="PS50217"/>
    </source>
</evidence>
<proteinExistence type="predicted"/>
<feature type="domain" description="BZIP" evidence="6">
    <location>
        <begin position="234"/>
        <end position="297"/>
    </location>
</feature>
<dbReference type="GO" id="GO:0000978">
    <property type="term" value="F:RNA polymerase II cis-regulatory region sequence-specific DNA binding"/>
    <property type="evidence" value="ECO:0007669"/>
    <property type="project" value="TreeGrafter"/>
</dbReference>
<feature type="compositionally biased region" description="Polar residues" evidence="5">
    <location>
        <begin position="133"/>
        <end position="146"/>
    </location>
</feature>